<name>A0A7J5ULD7_9MICO</name>
<dbReference type="RefSeq" id="WP_152202573.1">
    <property type="nucleotide sequence ID" value="NZ_VUKF01000015.1"/>
</dbReference>
<dbReference type="AlphaFoldDB" id="A0A7J5ULD7"/>
<dbReference type="Proteomes" id="UP000451860">
    <property type="component" value="Unassembled WGS sequence"/>
</dbReference>
<sequence length="71" mass="7990">MRIWSLHPRYLDRQGLTACWREGQVAHEWGHLAAKLAARSPARAAAQRDVTPAVHPLFVVVPGPVEAWERV</sequence>
<reference evidence="1 2" key="1">
    <citation type="submission" date="2019-10" db="EMBL/GenBank/DDBJ databases">
        <title>Georgenia wutianyii sp. nov. and Georgenia yuyongxinii sp. nov. isolated from plateau pika (Ochotona curzoniae) in the Qinghai-Tibet plateau of China.</title>
        <authorList>
            <person name="Tian Z."/>
        </authorList>
    </citation>
    <scope>NUCLEOTIDE SEQUENCE [LARGE SCALE GENOMIC DNA]</scope>
    <source>
        <strain evidence="1 2">DSM 21501</strain>
    </source>
</reference>
<keyword evidence="2" id="KW-1185">Reference proteome</keyword>
<organism evidence="1 2">
    <name type="scientific">Georgenia thermotolerans</name>
    <dbReference type="NCBI Taxonomy" id="527326"/>
    <lineage>
        <taxon>Bacteria</taxon>
        <taxon>Bacillati</taxon>
        <taxon>Actinomycetota</taxon>
        <taxon>Actinomycetes</taxon>
        <taxon>Micrococcales</taxon>
        <taxon>Bogoriellaceae</taxon>
        <taxon>Georgenia</taxon>
    </lineage>
</organism>
<dbReference type="Pfam" id="PF03013">
    <property type="entry name" value="Pyr_excise"/>
    <property type="match status" value="1"/>
</dbReference>
<accession>A0A7J5ULD7</accession>
<gene>
    <name evidence="1" type="ORF">GB883_15590</name>
</gene>
<proteinExistence type="predicted"/>
<evidence type="ECO:0000313" key="2">
    <source>
        <dbReference type="Proteomes" id="UP000451860"/>
    </source>
</evidence>
<dbReference type="OrthoDB" id="3253436at2"/>
<comment type="caution">
    <text evidence="1">The sequence shown here is derived from an EMBL/GenBank/DDBJ whole genome shotgun (WGS) entry which is preliminary data.</text>
</comment>
<evidence type="ECO:0000313" key="1">
    <source>
        <dbReference type="EMBL" id="KAE8763172.1"/>
    </source>
</evidence>
<protein>
    <submittedName>
        <fullName evidence="1">Uncharacterized protein</fullName>
    </submittedName>
</protein>
<dbReference type="InterPro" id="IPR004260">
    <property type="entry name" value="Pyr-dimer_DNA_glycosylase"/>
</dbReference>
<dbReference type="EMBL" id="WHJE01000090">
    <property type="protein sequence ID" value="KAE8763172.1"/>
    <property type="molecule type" value="Genomic_DNA"/>
</dbReference>